<dbReference type="Pfam" id="PF00583">
    <property type="entry name" value="Acetyltransf_1"/>
    <property type="match status" value="1"/>
</dbReference>
<reference evidence="2" key="1">
    <citation type="submission" date="2023-01" db="EMBL/GenBank/DDBJ databases">
        <title>Whole genome sequence of Paucibacter sp. S2-9 isolated from pond sediment.</title>
        <authorList>
            <person name="Jung J.Y."/>
        </authorList>
    </citation>
    <scope>NUCLEOTIDE SEQUENCE</scope>
    <source>
        <strain evidence="2">S2-9</strain>
    </source>
</reference>
<dbReference type="Pfam" id="PF03358">
    <property type="entry name" value="FMN_red"/>
    <property type="match status" value="1"/>
</dbReference>
<feature type="domain" description="N-acetyltransferase" evidence="1">
    <location>
        <begin position="180"/>
        <end position="346"/>
    </location>
</feature>
<accession>A0AA95NI83</accession>
<dbReference type="InterPro" id="IPR016181">
    <property type="entry name" value="Acyl_CoA_acyltransferase"/>
</dbReference>
<proteinExistence type="predicted"/>
<dbReference type="GO" id="GO:0016491">
    <property type="term" value="F:oxidoreductase activity"/>
    <property type="evidence" value="ECO:0007669"/>
    <property type="project" value="InterPro"/>
</dbReference>
<dbReference type="Gene3D" id="3.40.50.360">
    <property type="match status" value="1"/>
</dbReference>
<dbReference type="SUPFAM" id="SSF55729">
    <property type="entry name" value="Acyl-CoA N-acyltransferases (Nat)"/>
    <property type="match status" value="1"/>
</dbReference>
<dbReference type="SUPFAM" id="SSF52218">
    <property type="entry name" value="Flavoproteins"/>
    <property type="match status" value="1"/>
</dbReference>
<keyword evidence="2" id="KW-0808">Transferase</keyword>
<dbReference type="AlphaFoldDB" id="A0AA95NI83"/>
<dbReference type="GO" id="GO:0016747">
    <property type="term" value="F:acyltransferase activity, transferring groups other than amino-acyl groups"/>
    <property type="evidence" value="ECO:0007669"/>
    <property type="project" value="InterPro"/>
</dbReference>
<sequence>MTTLLALCGSLRAASLHRELLGAAQDLAPAGVSLRIASDLGALPLFNPDLEAELPAAVRRLHAEVAAAEALVIASPEYAHGVTGTIKNALDWLVGFEPFVGRRVAIWKASPRARHADAALRETLRTMAAEIVEPACLSLPLLGARLDAAGIRAAPAMADPIRAALRALAQGPAPAAAPGWLLRPAQAGDATRLAALALQVWLSTYAWEGVSEDIAAYVLARFTPAAFAELLADAQRLLLVGEGPGGLLGYAQLRRGAPQGGLEVELETLYVQAPAQGTGLAQALLAQARLAAYRQLGAPAIWLSVNARNERALNFYRRAGCIECGETWFELGGGRHLNLLLRSPNMSRTEGEER</sequence>
<dbReference type="GO" id="GO:0010181">
    <property type="term" value="F:FMN binding"/>
    <property type="evidence" value="ECO:0007669"/>
    <property type="project" value="TreeGrafter"/>
</dbReference>
<dbReference type="KEGG" id="pais:PFX98_08700"/>
<dbReference type="Proteomes" id="UP001177769">
    <property type="component" value="Chromosome"/>
</dbReference>
<dbReference type="InterPro" id="IPR005025">
    <property type="entry name" value="FMN_Rdtase-like_dom"/>
</dbReference>
<gene>
    <name evidence="2" type="ORF">PFX98_08700</name>
</gene>
<dbReference type="InterPro" id="IPR029039">
    <property type="entry name" value="Flavoprotein-like_sf"/>
</dbReference>
<dbReference type="InterPro" id="IPR050712">
    <property type="entry name" value="NAD(P)H-dep_reductase"/>
</dbReference>
<dbReference type="PROSITE" id="PS51186">
    <property type="entry name" value="GNAT"/>
    <property type="match status" value="1"/>
</dbReference>
<evidence type="ECO:0000313" key="3">
    <source>
        <dbReference type="Proteomes" id="UP001177769"/>
    </source>
</evidence>
<dbReference type="EC" id="2.3.1.-" evidence="2"/>
<protein>
    <submittedName>
        <fullName evidence="2">GNAT family N-acetyltransferase</fullName>
        <ecNumber evidence="2">2.3.1.-</ecNumber>
    </submittedName>
</protein>
<dbReference type="GO" id="GO:0005829">
    <property type="term" value="C:cytosol"/>
    <property type="evidence" value="ECO:0007669"/>
    <property type="project" value="TreeGrafter"/>
</dbReference>
<dbReference type="InterPro" id="IPR000182">
    <property type="entry name" value="GNAT_dom"/>
</dbReference>
<dbReference type="PANTHER" id="PTHR30543:SF21">
    <property type="entry name" value="NAD(P)H-DEPENDENT FMN REDUCTASE LOT6"/>
    <property type="match status" value="1"/>
</dbReference>
<evidence type="ECO:0000313" key="2">
    <source>
        <dbReference type="EMBL" id="WIT13682.1"/>
    </source>
</evidence>
<name>A0AA95NI83_9BURK</name>
<dbReference type="RefSeq" id="WP_285234802.1">
    <property type="nucleotide sequence ID" value="NZ_CP116346.1"/>
</dbReference>
<dbReference type="Gene3D" id="3.40.630.30">
    <property type="match status" value="1"/>
</dbReference>
<keyword evidence="2" id="KW-0012">Acyltransferase</keyword>
<dbReference type="PANTHER" id="PTHR30543">
    <property type="entry name" value="CHROMATE REDUCTASE"/>
    <property type="match status" value="1"/>
</dbReference>
<keyword evidence="3" id="KW-1185">Reference proteome</keyword>
<evidence type="ECO:0000259" key="1">
    <source>
        <dbReference type="PROSITE" id="PS51186"/>
    </source>
</evidence>
<dbReference type="EMBL" id="CP116346">
    <property type="protein sequence ID" value="WIT13682.1"/>
    <property type="molecule type" value="Genomic_DNA"/>
</dbReference>
<organism evidence="2 3">
    <name type="scientific">Paucibacter sediminis</name>
    <dbReference type="NCBI Taxonomy" id="3019553"/>
    <lineage>
        <taxon>Bacteria</taxon>
        <taxon>Pseudomonadati</taxon>
        <taxon>Pseudomonadota</taxon>
        <taxon>Betaproteobacteria</taxon>
        <taxon>Burkholderiales</taxon>
        <taxon>Sphaerotilaceae</taxon>
        <taxon>Roseateles</taxon>
    </lineage>
</organism>